<dbReference type="EMBL" id="KZ293455">
    <property type="protein sequence ID" value="PBK63898.1"/>
    <property type="molecule type" value="Genomic_DNA"/>
</dbReference>
<evidence type="ECO:0000256" key="1">
    <source>
        <dbReference type="SAM" id="Phobius"/>
    </source>
</evidence>
<keyword evidence="3" id="KW-1185">Reference proteome</keyword>
<protein>
    <submittedName>
        <fullName evidence="2">Uncharacterized protein</fullName>
    </submittedName>
</protein>
<reference evidence="3" key="1">
    <citation type="journal article" date="2017" name="Nat. Ecol. Evol.">
        <title>Genome expansion and lineage-specific genetic innovations in the forest pathogenic fungi Armillaria.</title>
        <authorList>
            <person name="Sipos G."/>
            <person name="Prasanna A.N."/>
            <person name="Walter M.C."/>
            <person name="O'Connor E."/>
            <person name="Balint B."/>
            <person name="Krizsan K."/>
            <person name="Kiss B."/>
            <person name="Hess J."/>
            <person name="Varga T."/>
            <person name="Slot J."/>
            <person name="Riley R."/>
            <person name="Boka B."/>
            <person name="Rigling D."/>
            <person name="Barry K."/>
            <person name="Lee J."/>
            <person name="Mihaltcheva S."/>
            <person name="LaButti K."/>
            <person name="Lipzen A."/>
            <person name="Waldron R."/>
            <person name="Moloney N.M."/>
            <person name="Sperisen C."/>
            <person name="Kredics L."/>
            <person name="Vagvoelgyi C."/>
            <person name="Patrignani A."/>
            <person name="Fitzpatrick D."/>
            <person name="Nagy I."/>
            <person name="Doyle S."/>
            <person name="Anderson J.B."/>
            <person name="Grigoriev I.V."/>
            <person name="Gueldener U."/>
            <person name="Muensterkoetter M."/>
            <person name="Nagy L.G."/>
        </authorList>
    </citation>
    <scope>NUCLEOTIDE SEQUENCE [LARGE SCALE GENOMIC DNA]</scope>
    <source>
        <strain evidence="3">28-4</strain>
    </source>
</reference>
<feature type="transmembrane region" description="Helical" evidence="1">
    <location>
        <begin position="62"/>
        <end position="79"/>
    </location>
</feature>
<evidence type="ECO:0000313" key="2">
    <source>
        <dbReference type="EMBL" id="PBK63898.1"/>
    </source>
</evidence>
<keyword evidence="1" id="KW-0472">Membrane</keyword>
<keyword evidence="1" id="KW-0812">Transmembrane</keyword>
<sequence length="143" mass="17220">MPAHWSRYLRLQCRGHLPFRLCRITGRKDSRPADHRLWSLVHQPILLCLVFQTPRIDMACLFVVRAVVQSFFTAWLWILRVHRFQNFRRATGTVQRARRVSGCYHILRTRRRYMEEVSKFLFALGEWVGPDSCRFSYQKTSRH</sequence>
<keyword evidence="1" id="KW-1133">Transmembrane helix</keyword>
<evidence type="ECO:0000313" key="3">
    <source>
        <dbReference type="Proteomes" id="UP000218334"/>
    </source>
</evidence>
<proteinExistence type="predicted"/>
<dbReference type="Proteomes" id="UP000218334">
    <property type="component" value="Unassembled WGS sequence"/>
</dbReference>
<dbReference type="AlphaFoldDB" id="A0A2H3BCY8"/>
<gene>
    <name evidence="2" type="ORF">ARMSODRAFT_520802</name>
</gene>
<name>A0A2H3BCY8_9AGAR</name>
<accession>A0A2H3BCY8</accession>
<organism evidence="2 3">
    <name type="scientific">Armillaria solidipes</name>
    <dbReference type="NCBI Taxonomy" id="1076256"/>
    <lineage>
        <taxon>Eukaryota</taxon>
        <taxon>Fungi</taxon>
        <taxon>Dikarya</taxon>
        <taxon>Basidiomycota</taxon>
        <taxon>Agaricomycotina</taxon>
        <taxon>Agaricomycetes</taxon>
        <taxon>Agaricomycetidae</taxon>
        <taxon>Agaricales</taxon>
        <taxon>Marasmiineae</taxon>
        <taxon>Physalacriaceae</taxon>
        <taxon>Armillaria</taxon>
    </lineage>
</organism>